<dbReference type="EMBL" id="GL883124">
    <property type="protein sequence ID" value="EGG03538.1"/>
    <property type="molecule type" value="Genomic_DNA"/>
</dbReference>
<reference evidence="3" key="1">
    <citation type="journal article" date="2011" name="Proc. Natl. Acad. Sci. U.S.A.">
        <title>Obligate biotrophy features unraveled by the genomic analysis of rust fungi.</title>
        <authorList>
            <person name="Duplessis S."/>
            <person name="Cuomo C.A."/>
            <person name="Lin Y.-C."/>
            <person name="Aerts A."/>
            <person name="Tisserant E."/>
            <person name="Veneault-Fourrey C."/>
            <person name="Joly D.L."/>
            <person name="Hacquard S."/>
            <person name="Amselem J."/>
            <person name="Cantarel B.L."/>
            <person name="Chiu R."/>
            <person name="Coutinho P.M."/>
            <person name="Feau N."/>
            <person name="Field M."/>
            <person name="Frey P."/>
            <person name="Gelhaye E."/>
            <person name="Goldberg J."/>
            <person name="Grabherr M.G."/>
            <person name="Kodira C.D."/>
            <person name="Kohler A."/>
            <person name="Kuees U."/>
            <person name="Lindquist E.A."/>
            <person name="Lucas S.M."/>
            <person name="Mago R."/>
            <person name="Mauceli E."/>
            <person name="Morin E."/>
            <person name="Murat C."/>
            <person name="Pangilinan J.L."/>
            <person name="Park R."/>
            <person name="Pearson M."/>
            <person name="Quesneville H."/>
            <person name="Rouhier N."/>
            <person name="Sakthikumar S."/>
            <person name="Salamov A.A."/>
            <person name="Schmutz J."/>
            <person name="Selles B."/>
            <person name="Shapiro H."/>
            <person name="Tanguay P."/>
            <person name="Tuskan G.A."/>
            <person name="Henrissat B."/>
            <person name="Van de Peer Y."/>
            <person name="Rouze P."/>
            <person name="Ellis J.G."/>
            <person name="Dodds P.N."/>
            <person name="Schein J.E."/>
            <person name="Zhong S."/>
            <person name="Hamelin R.C."/>
            <person name="Grigoriev I.V."/>
            <person name="Szabo L.J."/>
            <person name="Martin F."/>
        </authorList>
    </citation>
    <scope>NUCLEOTIDE SEQUENCE [LARGE SCALE GENOMIC DNA]</scope>
    <source>
        <strain evidence="3">98AG31 / pathotype 3-4-7</strain>
    </source>
</reference>
<feature type="region of interest" description="Disordered" evidence="1">
    <location>
        <begin position="97"/>
        <end position="132"/>
    </location>
</feature>
<evidence type="ECO:0000313" key="3">
    <source>
        <dbReference type="Proteomes" id="UP000001072"/>
    </source>
</evidence>
<evidence type="ECO:0000256" key="1">
    <source>
        <dbReference type="SAM" id="MobiDB-lite"/>
    </source>
</evidence>
<feature type="compositionally biased region" description="Polar residues" evidence="1">
    <location>
        <begin position="42"/>
        <end position="54"/>
    </location>
</feature>
<feature type="region of interest" description="Disordered" evidence="1">
    <location>
        <begin position="251"/>
        <end position="276"/>
    </location>
</feature>
<organism evidence="3">
    <name type="scientific">Melampsora larici-populina (strain 98AG31 / pathotype 3-4-7)</name>
    <name type="common">Poplar leaf rust fungus</name>
    <dbReference type="NCBI Taxonomy" id="747676"/>
    <lineage>
        <taxon>Eukaryota</taxon>
        <taxon>Fungi</taxon>
        <taxon>Dikarya</taxon>
        <taxon>Basidiomycota</taxon>
        <taxon>Pucciniomycotina</taxon>
        <taxon>Pucciniomycetes</taxon>
        <taxon>Pucciniales</taxon>
        <taxon>Melampsoraceae</taxon>
        <taxon>Melampsora</taxon>
    </lineage>
</organism>
<dbReference type="InParanoid" id="F4RVR9"/>
<feature type="region of interest" description="Disordered" evidence="1">
    <location>
        <begin position="1"/>
        <end position="81"/>
    </location>
</feature>
<evidence type="ECO:0000313" key="2">
    <source>
        <dbReference type="EMBL" id="EGG03538.1"/>
    </source>
</evidence>
<feature type="compositionally biased region" description="Low complexity" evidence="1">
    <location>
        <begin position="55"/>
        <end position="81"/>
    </location>
</feature>
<accession>F4RVR9</accession>
<feature type="compositionally biased region" description="Basic and acidic residues" evidence="1">
    <location>
        <begin position="116"/>
        <end position="132"/>
    </location>
</feature>
<keyword evidence="3" id="KW-1185">Reference proteome</keyword>
<dbReference type="GeneID" id="18923693"/>
<dbReference type="VEuPathDB" id="FungiDB:MELLADRAFT_109218"/>
<name>F4RVR9_MELLP</name>
<proteinExistence type="predicted"/>
<feature type="compositionally biased region" description="Polar residues" evidence="1">
    <location>
        <begin position="1"/>
        <end position="20"/>
    </location>
</feature>
<dbReference type="Proteomes" id="UP000001072">
    <property type="component" value="Unassembled WGS sequence"/>
</dbReference>
<feature type="compositionally biased region" description="Basic and acidic residues" evidence="1">
    <location>
        <begin position="251"/>
        <end position="270"/>
    </location>
</feature>
<gene>
    <name evidence="2" type="ORF">MELLADRAFT_109218</name>
</gene>
<feature type="compositionally biased region" description="Low complexity" evidence="1">
    <location>
        <begin position="27"/>
        <end position="39"/>
    </location>
</feature>
<protein>
    <submittedName>
        <fullName evidence="2">Uncharacterized protein</fullName>
    </submittedName>
</protein>
<dbReference type="OrthoDB" id="10503541at2759"/>
<dbReference type="KEGG" id="mlr:MELLADRAFT_109218"/>
<feature type="region of interest" description="Disordered" evidence="1">
    <location>
        <begin position="381"/>
        <end position="404"/>
    </location>
</feature>
<dbReference type="RefSeq" id="XP_007413332.1">
    <property type="nucleotide sequence ID" value="XM_007413270.1"/>
</dbReference>
<sequence>MGSIKSSSHQVSINGSSSSYHRSKDINLSNPNRSPSNHSSHQKQYTSSTPTTVRSSHSLPASPHSSRSLSSPHHSPLLLSPSKPLQSLIIDENQDDYKSVNDGASRRTIHSSGIGSDHRSNRSDYKENPSRREIKSLMTTTPTTFNIAYSPSIDTSIRTSQKGSIRESHCTASQIGSNKTHQLNPNMIEKIEEETRLESNMIRGIGCERNSNDLAEIILGLINCLKLMKKQVVVLKEWNLKRKENKKIKKIEKEKEKNGKKGEGKGKNQDLEVGGIDEEEELKSLKSDKEKLLHELNQLVNPNGSKSEMGNQVEINLCRINSYKSNFSSIQPKLPEEVCVWQKEGSAGWRVRKLTLKHDDEIGLKGLDNDLDPKEHLKARSQGSHQAIIHHDDSLTYPSRSTIS</sequence>
<dbReference type="HOGENOM" id="CLU_681653_0_0_1"/>
<dbReference type="AlphaFoldDB" id="F4RVR9"/>